<sequence length="117" mass="14032">MKGRFAHIAKPIRMISIKLAQFFFVRDLAICGQEVYLQVPRRQFYCHHCSRYSTERLEWMEMGRKYTQRYELYIYEQVKQLATEQVSRNEGISAKEVQGIFHRISRRKKKIGAILTV</sequence>
<gene>
    <name evidence="3" type="ORF">MiSe_05660</name>
</gene>
<feature type="domain" description="Transposase IS204/IS1001/IS1096/IS1165 zinc-finger" evidence="2">
    <location>
        <begin position="25"/>
        <end position="49"/>
    </location>
</feature>
<proteinExistence type="predicted"/>
<dbReference type="Pfam" id="PF14690">
    <property type="entry name" value="Zn_ribbon_ISL3"/>
    <property type="match status" value="1"/>
</dbReference>
<dbReference type="InterPro" id="IPR029261">
    <property type="entry name" value="Transposase_Znf"/>
</dbReference>
<dbReference type="Proteomes" id="UP001050975">
    <property type="component" value="Unassembled WGS sequence"/>
</dbReference>
<name>A0AAV3X5F0_9CYAN</name>
<protein>
    <recommendedName>
        <fullName evidence="5">Transposase</fullName>
    </recommendedName>
</protein>
<evidence type="ECO:0000313" key="3">
    <source>
        <dbReference type="EMBL" id="GET35820.1"/>
    </source>
</evidence>
<accession>A0AAV3X5F0</accession>
<evidence type="ECO:0000259" key="2">
    <source>
        <dbReference type="Pfam" id="PF14690"/>
    </source>
</evidence>
<organism evidence="3 4">
    <name type="scientific">Microseira wollei NIES-4236</name>
    <dbReference type="NCBI Taxonomy" id="2530354"/>
    <lineage>
        <taxon>Bacteria</taxon>
        <taxon>Bacillati</taxon>
        <taxon>Cyanobacteriota</taxon>
        <taxon>Cyanophyceae</taxon>
        <taxon>Oscillatoriophycideae</taxon>
        <taxon>Aerosakkonematales</taxon>
        <taxon>Aerosakkonemataceae</taxon>
        <taxon>Microseira</taxon>
    </lineage>
</organism>
<feature type="domain" description="Transposase IS204/IS1001/IS1096/IS1165 helix-turn-helix" evidence="1">
    <location>
        <begin position="55"/>
        <end position="104"/>
    </location>
</feature>
<dbReference type="InterPro" id="IPR032877">
    <property type="entry name" value="Transposase_HTH"/>
</dbReference>
<dbReference type="EMBL" id="BLAY01000005">
    <property type="protein sequence ID" value="GET35820.1"/>
    <property type="molecule type" value="Genomic_DNA"/>
</dbReference>
<dbReference type="Pfam" id="PF13542">
    <property type="entry name" value="HTH_Tnp_ISL3"/>
    <property type="match status" value="1"/>
</dbReference>
<reference evidence="3" key="1">
    <citation type="submission" date="2019-10" db="EMBL/GenBank/DDBJ databases">
        <title>Draft genome sequece of Microseira wollei NIES-4236.</title>
        <authorList>
            <person name="Yamaguchi H."/>
            <person name="Suzuki S."/>
            <person name="Kawachi M."/>
        </authorList>
    </citation>
    <scope>NUCLEOTIDE SEQUENCE</scope>
    <source>
        <strain evidence="3">NIES-4236</strain>
    </source>
</reference>
<evidence type="ECO:0008006" key="5">
    <source>
        <dbReference type="Google" id="ProtNLM"/>
    </source>
</evidence>
<keyword evidence="4" id="KW-1185">Reference proteome</keyword>
<dbReference type="AlphaFoldDB" id="A0AAV3X5F0"/>
<evidence type="ECO:0000313" key="4">
    <source>
        <dbReference type="Proteomes" id="UP001050975"/>
    </source>
</evidence>
<comment type="caution">
    <text evidence="3">The sequence shown here is derived from an EMBL/GenBank/DDBJ whole genome shotgun (WGS) entry which is preliminary data.</text>
</comment>
<evidence type="ECO:0000259" key="1">
    <source>
        <dbReference type="Pfam" id="PF13542"/>
    </source>
</evidence>